<evidence type="ECO:0000313" key="2">
    <source>
        <dbReference type="Proteomes" id="UP000008838"/>
    </source>
</evidence>
<reference evidence="1 2" key="1">
    <citation type="journal article" date="2008" name="J. Bacteriol.">
        <title>Complete genome sequence of the soil actinomycete Kocuria rhizophila.</title>
        <authorList>
            <person name="Takarada H."/>
            <person name="Sekine M."/>
            <person name="Kosugi H."/>
            <person name="Matsuo Y."/>
            <person name="Fujisawa T."/>
            <person name="Omata S."/>
            <person name="Kishi E."/>
            <person name="Shimizu A."/>
            <person name="Tsukatani N."/>
            <person name="Tanikawa S."/>
            <person name="Fujita N."/>
            <person name="Harayama S."/>
        </authorList>
    </citation>
    <scope>NUCLEOTIDE SEQUENCE [LARGE SCALE GENOMIC DNA]</scope>
    <source>
        <strain evidence="2">ATCC 9341 / DSM 348 / NBRC 103217 / DC2201</strain>
    </source>
</reference>
<keyword evidence="2" id="KW-1185">Reference proteome</keyword>
<protein>
    <submittedName>
        <fullName evidence="1">Uncharacterized protein</fullName>
    </submittedName>
</protein>
<dbReference type="Proteomes" id="UP000008838">
    <property type="component" value="Chromosome"/>
</dbReference>
<proteinExistence type="predicted"/>
<name>B2GGI5_KOCRD</name>
<dbReference type="STRING" id="378753.KRH_19540"/>
<dbReference type="HOGENOM" id="CLU_3356726_0_0_11"/>
<organism evidence="1 2">
    <name type="scientific">Kocuria rhizophila (strain ATCC 9341 / DSM 348 / NBRC 103217 / DC2201)</name>
    <dbReference type="NCBI Taxonomy" id="378753"/>
    <lineage>
        <taxon>Bacteria</taxon>
        <taxon>Bacillati</taxon>
        <taxon>Actinomycetota</taxon>
        <taxon>Actinomycetes</taxon>
        <taxon>Micrococcales</taxon>
        <taxon>Micrococcaceae</taxon>
        <taxon>Kocuria</taxon>
    </lineage>
</organism>
<gene>
    <name evidence="1" type="ordered locus">KRH_19540</name>
</gene>
<accession>B2GGI5</accession>
<dbReference type="EMBL" id="AP009152">
    <property type="protein sequence ID" value="BAG30301.1"/>
    <property type="molecule type" value="Genomic_DNA"/>
</dbReference>
<dbReference type="KEGG" id="krh:KRH_19540"/>
<sequence length="36" mass="4101">MVGSALVLIRPSIRITRRVHLQRIAPGRSPEDSRDF</sequence>
<dbReference type="AlphaFoldDB" id="B2GGI5"/>
<evidence type="ECO:0000313" key="1">
    <source>
        <dbReference type="EMBL" id="BAG30301.1"/>
    </source>
</evidence>